<sequence>MIQGNVKNLQDGFTPAIEVPPEKIPLAFYSGLFAYSGWQFLPSFTEEIVNPARNIPLGIIISMVIITGVYILANLAYFVVLSPTELLASEAVALTFGERVMGSWSVIISVAVAFSCIGSLNGALFSFARILMVSSREGLMPQVLGMIHVHNRTPLPAAIATFPIVIGMLMVPDINTLINYLSFTRWLFISIAVAVIPYFRWKYPDIPRPFKVPIILPIIFIICCLFVVGVSIYSSPVDCGIGAGITLTGIPVYLLFVWWEKKPSWFTNAVDAVTCFLQRYLLIAPEDKRTD</sequence>
<keyword evidence="6" id="KW-1185">Reference proteome</keyword>
<evidence type="ECO:0000256" key="2">
    <source>
        <dbReference type="ARBA" id="ARBA00022692"/>
    </source>
</evidence>
<protein>
    <submittedName>
        <fullName evidence="7">Cystine/glutamate transporter-like</fullName>
    </submittedName>
</protein>
<keyword evidence="3 5" id="KW-1133">Transmembrane helix</keyword>
<evidence type="ECO:0000256" key="4">
    <source>
        <dbReference type="ARBA" id="ARBA00023136"/>
    </source>
</evidence>
<comment type="subcellular location">
    <subcellularLocation>
        <location evidence="1">Membrane</location>
        <topology evidence="1">Multi-pass membrane protein</topology>
    </subcellularLocation>
</comment>
<feature type="transmembrane region" description="Helical" evidence="5">
    <location>
        <begin position="57"/>
        <end position="81"/>
    </location>
</feature>
<dbReference type="AlphaFoldDB" id="A0A8B7ZCN4"/>
<dbReference type="PANTHER" id="PTHR11785">
    <property type="entry name" value="AMINO ACID TRANSPORTER"/>
    <property type="match status" value="1"/>
</dbReference>
<reference evidence="7" key="1">
    <citation type="submission" date="2025-08" db="UniProtKB">
        <authorList>
            <consortium name="RefSeq"/>
        </authorList>
    </citation>
    <scope>IDENTIFICATION</scope>
</reference>
<dbReference type="GO" id="GO:0016020">
    <property type="term" value="C:membrane"/>
    <property type="evidence" value="ECO:0007669"/>
    <property type="project" value="UniProtKB-SubCell"/>
</dbReference>
<feature type="transmembrane region" description="Helical" evidence="5">
    <location>
        <begin position="101"/>
        <end position="132"/>
    </location>
</feature>
<evidence type="ECO:0000256" key="1">
    <source>
        <dbReference type="ARBA" id="ARBA00004141"/>
    </source>
</evidence>
<dbReference type="Gene3D" id="1.20.1740.10">
    <property type="entry name" value="Amino acid/polyamine transporter I"/>
    <property type="match status" value="1"/>
</dbReference>
<proteinExistence type="predicted"/>
<dbReference type="Pfam" id="PF13520">
    <property type="entry name" value="AA_permease_2"/>
    <property type="match status" value="1"/>
</dbReference>
<dbReference type="InterPro" id="IPR002293">
    <property type="entry name" value="AA/rel_permease1"/>
</dbReference>
<dbReference type="FunFam" id="1.20.1740.10:FF:000095">
    <property type="entry name" value="B(0,+)-type amino acid transporter 1-like"/>
    <property type="match status" value="1"/>
</dbReference>
<evidence type="ECO:0000313" key="7">
    <source>
        <dbReference type="RefSeq" id="XP_022103433.1"/>
    </source>
</evidence>
<dbReference type="GO" id="GO:0015179">
    <property type="term" value="F:L-amino acid transmembrane transporter activity"/>
    <property type="evidence" value="ECO:0007669"/>
    <property type="project" value="TreeGrafter"/>
</dbReference>
<keyword evidence="4 5" id="KW-0472">Membrane</keyword>
<organism evidence="6 7">
    <name type="scientific">Acanthaster planci</name>
    <name type="common">Crown-of-thorns starfish</name>
    <dbReference type="NCBI Taxonomy" id="133434"/>
    <lineage>
        <taxon>Eukaryota</taxon>
        <taxon>Metazoa</taxon>
        <taxon>Echinodermata</taxon>
        <taxon>Eleutherozoa</taxon>
        <taxon>Asterozoa</taxon>
        <taxon>Asteroidea</taxon>
        <taxon>Valvatacea</taxon>
        <taxon>Valvatida</taxon>
        <taxon>Acanthasteridae</taxon>
        <taxon>Acanthaster</taxon>
    </lineage>
</organism>
<dbReference type="OMA" id="TENIAHP"/>
<dbReference type="RefSeq" id="XP_022103433.1">
    <property type="nucleotide sequence ID" value="XM_022247741.1"/>
</dbReference>
<gene>
    <name evidence="7" type="primary">LOC110986101</name>
</gene>
<evidence type="ECO:0000256" key="3">
    <source>
        <dbReference type="ARBA" id="ARBA00022989"/>
    </source>
</evidence>
<keyword evidence="2 5" id="KW-0812">Transmembrane</keyword>
<evidence type="ECO:0000256" key="5">
    <source>
        <dbReference type="SAM" id="Phobius"/>
    </source>
</evidence>
<accession>A0A8B7ZCN4</accession>
<dbReference type="GeneID" id="110986101"/>
<feature type="transmembrane region" description="Helical" evidence="5">
    <location>
        <begin position="153"/>
        <end position="171"/>
    </location>
</feature>
<dbReference type="Proteomes" id="UP000694845">
    <property type="component" value="Unplaced"/>
</dbReference>
<dbReference type="KEGG" id="aplc:110986101"/>
<feature type="transmembrane region" description="Helical" evidence="5">
    <location>
        <begin position="240"/>
        <end position="259"/>
    </location>
</feature>
<evidence type="ECO:0000313" key="6">
    <source>
        <dbReference type="Proteomes" id="UP000694845"/>
    </source>
</evidence>
<feature type="transmembrane region" description="Helical" evidence="5">
    <location>
        <begin position="213"/>
        <end position="234"/>
    </location>
</feature>
<dbReference type="PANTHER" id="PTHR11785:SF375">
    <property type="entry name" value="AMINO ACID TRANSPORTER"/>
    <property type="match status" value="1"/>
</dbReference>
<feature type="transmembrane region" description="Helical" evidence="5">
    <location>
        <begin position="183"/>
        <end position="201"/>
    </location>
</feature>
<dbReference type="OrthoDB" id="10062876at2759"/>
<name>A0A8B7ZCN4_ACAPL</name>
<dbReference type="InterPro" id="IPR050598">
    <property type="entry name" value="AminoAcid_Transporter"/>
</dbReference>